<keyword evidence="2" id="KW-1185">Reference proteome</keyword>
<dbReference type="OrthoDB" id="1240046at2"/>
<protein>
    <recommendedName>
        <fullName evidence="3">C1q domain-containing protein</fullName>
    </recommendedName>
</protein>
<evidence type="ECO:0000313" key="2">
    <source>
        <dbReference type="Proteomes" id="UP000319499"/>
    </source>
</evidence>
<proteinExistence type="predicted"/>
<gene>
    <name evidence="1" type="ORF">ETU09_11130</name>
</gene>
<dbReference type="RefSeq" id="WP_146293591.1">
    <property type="nucleotide sequence ID" value="NZ_SELH01000026.1"/>
</dbReference>
<reference evidence="1 2" key="1">
    <citation type="submission" date="2019-02" db="EMBL/GenBank/DDBJ databases">
        <title>Apibacter muscae sp. nov.: a novel member of the house fly microbiota.</title>
        <authorList>
            <person name="Park R."/>
        </authorList>
    </citation>
    <scope>NUCLEOTIDE SEQUENCE [LARGE SCALE GENOMIC DNA]</scope>
    <source>
        <strain evidence="1 2">AL1</strain>
    </source>
</reference>
<sequence>MKLKILCILTLNYLCFYSQNLGISITNEVTDVEIQPTPNDLNDKLLKITNSDGKEIFNVTTEGNVGVGVAEPKAGIDLRSDHKIPLLGIGSTNLSPEILGDGVIRYVPGISELQVSVNNSWYRFTSNLERPFLVAENNYIAGIYPNDQSTVLDGFTVIKDSYNAFDINNSTYTIPMDGVYVFSFTISFAYGQILADSYIEASWIASNGYVVKSIQYFPVQGSGMGSITCSGSMKLLKGYTLTPKIYHNLGTEKKLRVYGSTPSQPESDLNYNNLYIFAQ</sequence>
<evidence type="ECO:0000313" key="1">
    <source>
        <dbReference type="EMBL" id="TWP26240.1"/>
    </source>
</evidence>
<evidence type="ECO:0008006" key="3">
    <source>
        <dbReference type="Google" id="ProtNLM"/>
    </source>
</evidence>
<dbReference type="EMBL" id="SELH01000026">
    <property type="protein sequence ID" value="TWP26240.1"/>
    <property type="molecule type" value="Genomic_DNA"/>
</dbReference>
<dbReference type="AlphaFoldDB" id="A0A563D7S7"/>
<dbReference type="SUPFAM" id="SSF49842">
    <property type="entry name" value="TNF-like"/>
    <property type="match status" value="1"/>
</dbReference>
<comment type="caution">
    <text evidence="1">The sequence shown here is derived from an EMBL/GenBank/DDBJ whole genome shotgun (WGS) entry which is preliminary data.</text>
</comment>
<dbReference type="InterPro" id="IPR008983">
    <property type="entry name" value="Tumour_necrosis_fac-like_dom"/>
</dbReference>
<dbReference type="Proteomes" id="UP000319499">
    <property type="component" value="Unassembled WGS sequence"/>
</dbReference>
<dbReference type="Gene3D" id="2.60.120.40">
    <property type="match status" value="1"/>
</dbReference>
<accession>A0A563D7S7</accession>
<organism evidence="1 2">
    <name type="scientific">Apibacter muscae</name>
    <dbReference type="NCBI Taxonomy" id="2509004"/>
    <lineage>
        <taxon>Bacteria</taxon>
        <taxon>Pseudomonadati</taxon>
        <taxon>Bacteroidota</taxon>
        <taxon>Flavobacteriia</taxon>
        <taxon>Flavobacteriales</taxon>
        <taxon>Weeksellaceae</taxon>
        <taxon>Apibacter</taxon>
    </lineage>
</organism>
<name>A0A563D7S7_9FLAO</name>